<comment type="pathway">
    <text evidence="1">Nucleotide-sugar biosynthesis; GDP-alpha-D-mannose biosynthesis; GDP-alpha-D-mannose from alpha-D-mannose 1-phosphate (GTP route): step 1/1.</text>
</comment>
<dbReference type="Pfam" id="PF25087">
    <property type="entry name" value="GMPPB_C"/>
    <property type="match status" value="1"/>
</dbReference>
<feature type="domain" description="Mannose-1-phosphate guanyltransferase C-terminal" evidence="9">
    <location>
        <begin position="252"/>
        <end position="359"/>
    </location>
</feature>
<comment type="caution">
    <text evidence="10">The sequence shown here is derived from an EMBL/GenBank/DDBJ whole genome shotgun (WGS) entry which is preliminary data.</text>
</comment>
<gene>
    <name evidence="10" type="ORF">WJX72_012522</name>
</gene>
<evidence type="ECO:0000256" key="1">
    <source>
        <dbReference type="ARBA" id="ARBA00004823"/>
    </source>
</evidence>
<evidence type="ECO:0000259" key="8">
    <source>
        <dbReference type="Pfam" id="PF00483"/>
    </source>
</evidence>
<dbReference type="InterPro" id="IPR045233">
    <property type="entry name" value="GMPPB_N"/>
</dbReference>
<evidence type="ECO:0000256" key="6">
    <source>
        <dbReference type="ARBA" id="ARBA00022741"/>
    </source>
</evidence>
<dbReference type="InterPro" id="IPR005835">
    <property type="entry name" value="NTP_transferase_dom"/>
</dbReference>
<dbReference type="InterPro" id="IPR050486">
    <property type="entry name" value="Mannose-1P_guanyltransferase"/>
</dbReference>
<dbReference type="SUPFAM" id="SSF53448">
    <property type="entry name" value="Nucleotide-diphospho-sugar transferases"/>
    <property type="match status" value="1"/>
</dbReference>
<dbReference type="Pfam" id="PF00483">
    <property type="entry name" value="NTP_transferase"/>
    <property type="match status" value="1"/>
</dbReference>
<reference evidence="10 11" key="1">
    <citation type="journal article" date="2024" name="Nat. Commun.">
        <title>Phylogenomics reveals the evolutionary origins of lichenization in chlorophyte algae.</title>
        <authorList>
            <person name="Puginier C."/>
            <person name="Libourel C."/>
            <person name="Otte J."/>
            <person name="Skaloud P."/>
            <person name="Haon M."/>
            <person name="Grisel S."/>
            <person name="Petersen M."/>
            <person name="Berrin J.G."/>
            <person name="Delaux P.M."/>
            <person name="Dal Grande F."/>
            <person name="Keller J."/>
        </authorList>
    </citation>
    <scope>NUCLEOTIDE SEQUENCE [LARGE SCALE GENOMIC DNA]</scope>
    <source>
        <strain evidence="10 11">SAG 2043</strain>
    </source>
</reference>
<dbReference type="SUPFAM" id="SSF51161">
    <property type="entry name" value="Trimeric LpxA-like enzymes"/>
    <property type="match status" value="1"/>
</dbReference>
<dbReference type="InterPro" id="IPR011004">
    <property type="entry name" value="Trimer_LpxA-like_sf"/>
</dbReference>
<keyword evidence="6" id="KW-0547">Nucleotide-binding</keyword>
<dbReference type="GO" id="GO:0009298">
    <property type="term" value="P:GDP-mannose biosynthetic process"/>
    <property type="evidence" value="ECO:0007669"/>
    <property type="project" value="InterPro"/>
</dbReference>
<evidence type="ECO:0000256" key="5">
    <source>
        <dbReference type="ARBA" id="ARBA00022695"/>
    </source>
</evidence>
<keyword evidence="7" id="KW-0342">GTP-binding</keyword>
<keyword evidence="11" id="KW-1185">Reference proteome</keyword>
<sequence length="361" mass="39897">MKALILVGGYGTRLRPLTLTVPKPIVDFANKPMIIHQIEALKQAGCSEVVLAINYQPKVMMDFLKEWEEKLAIKITCSQENEPMGTAGPLALARDILDDGSGDPFFVLNSDVICEFPLRDMLAYHKQRNAEGTILVTQVEDPSKYGVVVTDDTGLVERFVEKPKSFVGDKINAGIYILNPEVLDRIEMRPTSIEKETFPLITRDQRLYAFTLPGYWMDVGQPKDYLTGLELHLGSLRRTAPEQLASGPSYDGNNIVHPTATIGQDCKIGPNVSIGAGCELGNGVRISNSVLLHRVKVKNFARCADSIVGWGSTLGRWSRIENKTVIGEDVHVKDEVFLNGSIILPHKEIKESILDPGTIIM</sequence>
<keyword evidence="5" id="KW-0548">Nucleotidyltransferase</keyword>
<evidence type="ECO:0000313" key="11">
    <source>
        <dbReference type="Proteomes" id="UP001489004"/>
    </source>
</evidence>
<dbReference type="AlphaFoldDB" id="A0AAW1PYE5"/>
<dbReference type="PANTHER" id="PTHR22572">
    <property type="entry name" value="SUGAR-1-PHOSPHATE GUANYL TRANSFERASE"/>
    <property type="match status" value="1"/>
</dbReference>
<evidence type="ECO:0000256" key="4">
    <source>
        <dbReference type="ARBA" id="ARBA00022679"/>
    </source>
</evidence>
<organism evidence="10 11">
    <name type="scientific">[Myrmecia] bisecta</name>
    <dbReference type="NCBI Taxonomy" id="41462"/>
    <lineage>
        <taxon>Eukaryota</taxon>
        <taxon>Viridiplantae</taxon>
        <taxon>Chlorophyta</taxon>
        <taxon>core chlorophytes</taxon>
        <taxon>Trebouxiophyceae</taxon>
        <taxon>Trebouxiales</taxon>
        <taxon>Trebouxiaceae</taxon>
        <taxon>Myrmecia</taxon>
    </lineage>
</organism>
<protein>
    <recommendedName>
        <fullName evidence="3">mannose-1-phosphate guanylyltransferase</fullName>
        <ecNumber evidence="3">2.7.7.13</ecNumber>
    </recommendedName>
</protein>
<dbReference type="EMBL" id="JALJOR010000007">
    <property type="protein sequence ID" value="KAK9814845.1"/>
    <property type="molecule type" value="Genomic_DNA"/>
</dbReference>
<dbReference type="EC" id="2.7.7.13" evidence="3"/>
<comment type="similarity">
    <text evidence="2">Belongs to the transferase hexapeptide repeat family.</text>
</comment>
<evidence type="ECO:0000256" key="2">
    <source>
        <dbReference type="ARBA" id="ARBA00007274"/>
    </source>
</evidence>
<evidence type="ECO:0000313" key="10">
    <source>
        <dbReference type="EMBL" id="KAK9814845.1"/>
    </source>
</evidence>
<proteinExistence type="inferred from homology"/>
<dbReference type="GO" id="GO:0004475">
    <property type="term" value="F:mannose-1-phosphate guanylyltransferase (GTP) activity"/>
    <property type="evidence" value="ECO:0007669"/>
    <property type="project" value="UniProtKB-EC"/>
</dbReference>
<evidence type="ECO:0000256" key="3">
    <source>
        <dbReference type="ARBA" id="ARBA00012387"/>
    </source>
</evidence>
<dbReference type="GO" id="GO:0005525">
    <property type="term" value="F:GTP binding"/>
    <property type="evidence" value="ECO:0007669"/>
    <property type="project" value="UniProtKB-KW"/>
</dbReference>
<dbReference type="Gene3D" id="2.160.10.10">
    <property type="entry name" value="Hexapeptide repeat proteins"/>
    <property type="match status" value="1"/>
</dbReference>
<dbReference type="FunFam" id="3.90.550.10:FF:000013">
    <property type="entry name" value="mannose-1-phosphate guanyltransferase beta"/>
    <property type="match status" value="1"/>
</dbReference>
<evidence type="ECO:0000256" key="7">
    <source>
        <dbReference type="ARBA" id="ARBA00023134"/>
    </source>
</evidence>
<accession>A0AAW1PYE5</accession>
<feature type="domain" description="Nucleotidyl transferase" evidence="8">
    <location>
        <begin position="2"/>
        <end position="228"/>
    </location>
</feature>
<name>A0AAW1PYE5_9CHLO</name>
<dbReference type="Gene3D" id="3.90.550.10">
    <property type="entry name" value="Spore Coat Polysaccharide Biosynthesis Protein SpsA, Chain A"/>
    <property type="match status" value="1"/>
</dbReference>
<keyword evidence="4" id="KW-0808">Transferase</keyword>
<evidence type="ECO:0000259" key="9">
    <source>
        <dbReference type="Pfam" id="PF25087"/>
    </source>
</evidence>
<dbReference type="InterPro" id="IPR029044">
    <property type="entry name" value="Nucleotide-diphossugar_trans"/>
</dbReference>
<dbReference type="CDD" id="cd06425">
    <property type="entry name" value="M1P_guanylylT_B_like_N"/>
    <property type="match status" value="1"/>
</dbReference>
<dbReference type="InterPro" id="IPR056729">
    <property type="entry name" value="GMPPB_C"/>
</dbReference>
<dbReference type="Proteomes" id="UP001489004">
    <property type="component" value="Unassembled WGS sequence"/>
</dbReference>